<dbReference type="STRING" id="214684.Q5KBE0"/>
<proteinExistence type="predicted"/>
<feature type="compositionally biased region" description="Polar residues" evidence="1">
    <location>
        <begin position="420"/>
        <end position="438"/>
    </location>
</feature>
<reference evidence="3 4" key="1">
    <citation type="journal article" date="2005" name="Science">
        <title>The genome of the basidiomycetous yeast and human pathogen Cryptococcus neoformans.</title>
        <authorList>
            <person name="Loftus B.J."/>
            <person name="Fung E."/>
            <person name="Roncaglia P."/>
            <person name="Rowley D."/>
            <person name="Amedeo P."/>
            <person name="Bruno D."/>
            <person name="Vamathevan J."/>
            <person name="Miranda M."/>
            <person name="Anderson I.J."/>
            <person name="Fraser J.A."/>
            <person name="Allen J.E."/>
            <person name="Bosdet I.E."/>
            <person name="Brent M.R."/>
            <person name="Chiu R."/>
            <person name="Doering T.L."/>
            <person name="Donlin M.J."/>
            <person name="D'Souza C.A."/>
            <person name="Fox D.S."/>
            <person name="Grinberg V."/>
            <person name="Fu J."/>
            <person name="Fukushima M."/>
            <person name="Haas B.J."/>
            <person name="Huang J.C."/>
            <person name="Janbon G."/>
            <person name="Jones S.J."/>
            <person name="Koo H.L."/>
            <person name="Krzywinski M.I."/>
            <person name="Kwon-Chung J.K."/>
            <person name="Lengeler K.B."/>
            <person name="Maiti R."/>
            <person name="Marra M.A."/>
            <person name="Marra R.E."/>
            <person name="Mathewson C.A."/>
            <person name="Mitchell T.G."/>
            <person name="Pertea M."/>
            <person name="Riggs F.R."/>
            <person name="Salzberg S.L."/>
            <person name="Schein J.E."/>
            <person name="Shvartsbeyn A."/>
            <person name="Shin H."/>
            <person name="Shumway M."/>
            <person name="Specht C.A."/>
            <person name="Suh B.B."/>
            <person name="Tenney A."/>
            <person name="Utterback T.R."/>
            <person name="Wickes B.L."/>
            <person name="Wortman J.R."/>
            <person name="Wye N.H."/>
            <person name="Kronstad J.W."/>
            <person name="Lodge J.K."/>
            <person name="Heitman J."/>
            <person name="Davis R.W."/>
            <person name="Fraser C.M."/>
            <person name="Hyman R.W."/>
        </authorList>
    </citation>
    <scope>NUCLEOTIDE SEQUENCE [LARGE SCALE GENOMIC DNA]</scope>
    <source>
        <strain evidence="4">JEC21 / ATCC MYA-565</strain>
    </source>
</reference>
<feature type="region of interest" description="Disordered" evidence="1">
    <location>
        <begin position="287"/>
        <end position="382"/>
    </location>
</feature>
<accession>Q5KBE0</accession>
<keyword evidence="2" id="KW-0812">Transmembrane</keyword>
<keyword evidence="4" id="KW-1185">Reference proteome</keyword>
<feature type="region of interest" description="Disordered" evidence="1">
    <location>
        <begin position="554"/>
        <end position="579"/>
    </location>
</feature>
<evidence type="ECO:0000313" key="3">
    <source>
        <dbReference type="EMBL" id="AAW45347.1"/>
    </source>
</evidence>
<evidence type="ECO:0000256" key="1">
    <source>
        <dbReference type="SAM" id="MobiDB-lite"/>
    </source>
</evidence>
<feature type="compositionally biased region" description="Basic and acidic residues" evidence="1">
    <location>
        <begin position="794"/>
        <end position="806"/>
    </location>
</feature>
<dbReference type="InParanoid" id="Q5KBE0"/>
<protein>
    <submittedName>
        <fullName evidence="3">Expressed protein</fullName>
    </submittedName>
</protein>
<feature type="region of interest" description="Disordered" evidence="1">
    <location>
        <begin position="794"/>
        <end position="823"/>
    </location>
</feature>
<gene>
    <name evidence="3" type="ordered locus">CNI02870</name>
</gene>
<dbReference type="PaxDb" id="214684-Q5KBE0"/>
<dbReference type="eggNOG" id="ENOG502SCG5">
    <property type="taxonomic scope" value="Eukaryota"/>
</dbReference>
<dbReference type="KEGG" id="cne:CNI02870"/>
<dbReference type="Proteomes" id="UP000002149">
    <property type="component" value="Chromosome 9"/>
</dbReference>
<feature type="compositionally biased region" description="Low complexity" evidence="1">
    <location>
        <begin position="300"/>
        <end position="319"/>
    </location>
</feature>
<dbReference type="GeneID" id="3259371"/>
<dbReference type="RefSeq" id="XP_572654.1">
    <property type="nucleotide sequence ID" value="XM_572654.2"/>
</dbReference>
<organism evidence="3 4">
    <name type="scientific">Cryptococcus deneoformans (strain JEC21 / ATCC MYA-565)</name>
    <name type="common">Cryptococcus neoformans var. neoformans serotype D</name>
    <dbReference type="NCBI Taxonomy" id="214684"/>
    <lineage>
        <taxon>Eukaryota</taxon>
        <taxon>Fungi</taxon>
        <taxon>Dikarya</taxon>
        <taxon>Basidiomycota</taxon>
        <taxon>Agaricomycotina</taxon>
        <taxon>Tremellomycetes</taxon>
        <taxon>Tremellales</taxon>
        <taxon>Cryptococcaceae</taxon>
        <taxon>Cryptococcus</taxon>
        <taxon>Cryptococcus neoformans species complex</taxon>
    </lineage>
</organism>
<feature type="compositionally biased region" description="Acidic residues" evidence="1">
    <location>
        <begin position="809"/>
        <end position="821"/>
    </location>
</feature>
<evidence type="ECO:0000256" key="2">
    <source>
        <dbReference type="SAM" id="Phobius"/>
    </source>
</evidence>
<evidence type="ECO:0000313" key="4">
    <source>
        <dbReference type="Proteomes" id="UP000002149"/>
    </source>
</evidence>
<dbReference type="EMBL" id="AE017349">
    <property type="protein sequence ID" value="AAW45347.1"/>
    <property type="molecule type" value="Genomic_DNA"/>
</dbReference>
<feature type="region of interest" description="Disordered" evidence="1">
    <location>
        <begin position="483"/>
        <end position="542"/>
    </location>
</feature>
<sequence>MATHVPDSGPLDVYFRDELEGQKQLSETLGGELEAGTEGQTCLSLRNTQVESQATPTKYRQQPSALSLSGICEQSQAPEDTFAEQFKYRICSSGLLEKDYVPGLSGVSGADAEPIKPDWPGQMRKWMIKWKGRWDVLAAGACLLVGLVMRLGVVKFAGLLLVLALVAGNYVWYLRTPTLSPCLPTNSTESPKDQTLSSLTTFLAQSDSLNATMMSSLEILQPNSETGDNSHELRLALHRLTDNMTDHIATATSTLLKMTDRNKLGVLGEMYDIPVVGSSFYSRRRANESFSSDGEQADQTVPSPRRTPVRPLSTPSPSRIPQAGSLRRYGHSGRSQHMSIMSMPDPNDRFTQIPERTPRLSKRASQERATSRKSWNPENIHHERRIMEADEKADNSFVSAQSSEEGDKTLVQALRGSLSPDPNTSPELSMSTPTTPVTPITKRRPISTSFKHIPSPLSRRLSQVSETGLIPLRTAPLAYRSRTNSSSLLPSPFETDFPSSPIRPTEFSARVLGSSDDDPGRKRRSLQNMPYYPSSENDHLSGADLTRTRSMPISDLQTLRSAQSTGSRPRRSSVNRDLTSAGLGLGLPNIFLPDKRSSFASVSSPLSRTAIKRINSVSPLTTPALTASSLGIHLKRRRMACCLLGLRFEESNNMYWEEISSTLKELSRKIKEEREVVEDVLRKVRKNMAIKEALDDLVGGHSGFSDMGISTVEATFPFPTILNDQQRDFAPKTSDQQLLVEHIDKMTSSMVKAWGELANLRSTLGREGEGETSERWAKVRKSLGEVIREWERGREVSSRMDERGQEEALGNDEVEEESDEVQEPKMPDFLRAWEDTSTSRSTSLETDRQSFINKVHLAEHLSTSPHHDDSSVVLDQLPPPGKDTVFESVSAPLPRAKAILNGMTREERIKLMREVREKGVNIEDLLGVAEMRKDEDARKRGGELVSELERVIDVIRKMKEPEFEGEYKKTVKTDAQTEQPSLASSSLISSILAPMTPSPTPSSGPHLSNTHLQFDLGELKRSFRFPAAGEGGNDHVLG</sequence>
<name>Q5KBE0_CRYD1</name>
<dbReference type="AlphaFoldDB" id="Q5KBE0"/>
<feature type="region of interest" description="Disordered" evidence="1">
    <location>
        <begin position="415"/>
        <end position="462"/>
    </location>
</feature>
<feature type="transmembrane region" description="Helical" evidence="2">
    <location>
        <begin position="156"/>
        <end position="174"/>
    </location>
</feature>
<feature type="compositionally biased region" description="Polar residues" evidence="1">
    <location>
        <begin position="554"/>
        <end position="567"/>
    </location>
</feature>
<feature type="compositionally biased region" description="Polar residues" evidence="1">
    <location>
        <begin position="288"/>
        <end position="299"/>
    </location>
</feature>
<dbReference type="VEuPathDB" id="FungiDB:CNI02870"/>
<dbReference type="HOGENOM" id="CLU_294919_0_0_1"/>
<dbReference type="OrthoDB" id="21151at2759"/>
<keyword evidence="2" id="KW-0472">Membrane</keyword>
<dbReference type="OMA" id="ETSERWA"/>
<keyword evidence="2" id="KW-1133">Transmembrane helix</keyword>